<evidence type="ECO:0000313" key="4">
    <source>
        <dbReference type="Proteomes" id="UP000014970"/>
    </source>
</evidence>
<evidence type="ECO:0000256" key="1">
    <source>
        <dbReference type="PROSITE-ProRule" id="PRU00289"/>
    </source>
</evidence>
<keyword evidence="1" id="KW-0547">Nucleotide-binding</keyword>
<sequence>MSMPKEKKVKLDKVLTSNELVSYRKARLGKYKKRLKYFLQVNKLFLQLEKGEEIEVSCDAAYSISKNEFGDEVLTIKFYKTSSFDIDQKLKKVASSLSTLFESDLGEIREELSYIEYSLILKPSKELETEEFTKNVVRSERDYISLNKRFKMDLKRYPHLLLTGATRSGKTIYLTHLLMEMMRINATGKADKNYIFICDGKGLELVDYCKQIDIPVSSGYDEILDTVQNVHDIMKNRQENGLRYEQRVFLVLDEFSSIQESFPLDKEGKEKKKKFMQLVADIIRLGGSCNVSCFVGNQVSNTDRIPSELKNNILTRLNLGKIVSGDQWRVLFGQEEQIEVSIPGPGHGILYDENGLHKFVAPRVLMQEY</sequence>
<dbReference type="InterPro" id="IPR027417">
    <property type="entry name" value="P-loop_NTPase"/>
</dbReference>
<dbReference type="SUPFAM" id="SSF52540">
    <property type="entry name" value="P-loop containing nucleoside triphosphate hydrolases"/>
    <property type="match status" value="1"/>
</dbReference>
<dbReference type="PATRIC" id="fig|1340485.3.peg.1931"/>
<dbReference type="EMBL" id="ATAA01000032">
    <property type="protein sequence ID" value="EPR92911.1"/>
    <property type="molecule type" value="Genomic_DNA"/>
</dbReference>
<proteinExistence type="predicted"/>
<feature type="domain" description="FtsK" evidence="2">
    <location>
        <begin position="147"/>
        <end position="328"/>
    </location>
</feature>
<dbReference type="InterPro" id="IPR002543">
    <property type="entry name" value="FtsK_dom"/>
</dbReference>
<keyword evidence="1" id="KW-0067">ATP-binding</keyword>
<reference evidence="3 4" key="1">
    <citation type="submission" date="2013-06" db="EMBL/GenBank/DDBJ databases">
        <title>Genome sequencing of Streptococcus mitis strains.</title>
        <authorList>
            <person name="Ikryannikova L.N."/>
            <person name="Ilina E.N."/>
            <person name="Kostryukova E.S."/>
            <person name="Semashko T.A."/>
            <person name="Savinova T.A."/>
            <person name="Karpova I.Y."/>
            <person name="Larin A.K."/>
            <person name="Ischenko D.S."/>
            <person name="Dubovickaya V.A."/>
            <person name="Sidorenko S.V."/>
            <person name="Govorun V.M."/>
        </authorList>
    </citation>
    <scope>NUCLEOTIDE SEQUENCE [LARGE SCALE GENOMIC DNA]</scope>
    <source>
        <strain evidence="3 4">18/56</strain>
    </source>
</reference>
<comment type="caution">
    <text evidence="3">The sequence shown here is derived from an EMBL/GenBank/DDBJ whole genome shotgun (WGS) entry which is preliminary data.</text>
</comment>
<accession>S7XBJ8</accession>
<evidence type="ECO:0000313" key="3">
    <source>
        <dbReference type="EMBL" id="EPR92911.1"/>
    </source>
</evidence>
<dbReference type="Gene3D" id="3.40.50.300">
    <property type="entry name" value="P-loop containing nucleotide triphosphate hydrolases"/>
    <property type="match status" value="2"/>
</dbReference>
<gene>
    <name evidence="3" type="ORF">M059_09255</name>
</gene>
<protein>
    <recommendedName>
        <fullName evidence="2">FtsK domain-containing protein</fullName>
    </recommendedName>
</protein>
<organism evidence="3 4">
    <name type="scientific">Streptococcus mitis 18/56</name>
    <dbReference type="NCBI Taxonomy" id="1340485"/>
    <lineage>
        <taxon>Bacteria</taxon>
        <taxon>Bacillati</taxon>
        <taxon>Bacillota</taxon>
        <taxon>Bacilli</taxon>
        <taxon>Lactobacillales</taxon>
        <taxon>Streptococcaceae</taxon>
        <taxon>Streptococcus</taxon>
        <taxon>Streptococcus mitis group</taxon>
    </lineage>
</organism>
<evidence type="ECO:0000259" key="2">
    <source>
        <dbReference type="PROSITE" id="PS50901"/>
    </source>
</evidence>
<dbReference type="PROSITE" id="PS50901">
    <property type="entry name" value="FTSK"/>
    <property type="match status" value="1"/>
</dbReference>
<name>S7XBJ8_STRMT</name>
<dbReference type="GO" id="GO:0003677">
    <property type="term" value="F:DNA binding"/>
    <property type="evidence" value="ECO:0007669"/>
    <property type="project" value="InterPro"/>
</dbReference>
<dbReference type="Pfam" id="PF01580">
    <property type="entry name" value="FtsK_SpoIIIE"/>
    <property type="match status" value="1"/>
</dbReference>
<dbReference type="GO" id="GO:0005524">
    <property type="term" value="F:ATP binding"/>
    <property type="evidence" value="ECO:0007669"/>
    <property type="project" value="UniProtKB-UniRule"/>
</dbReference>
<dbReference type="Proteomes" id="UP000014970">
    <property type="component" value="Unassembled WGS sequence"/>
</dbReference>
<dbReference type="AlphaFoldDB" id="S7XBJ8"/>
<feature type="binding site" evidence="1">
    <location>
        <begin position="164"/>
        <end position="171"/>
    </location>
    <ligand>
        <name>ATP</name>
        <dbReference type="ChEBI" id="CHEBI:30616"/>
    </ligand>
</feature>